<dbReference type="RefSeq" id="WP_119334414.1">
    <property type="nucleotide sequence ID" value="NZ_AP018558.1"/>
</dbReference>
<organism evidence="8 9">
    <name type="scientific">Hydrogenophilus thermoluteolus</name>
    <name type="common">Pseudomonas hydrogenothermophila</name>
    <dbReference type="NCBI Taxonomy" id="297"/>
    <lineage>
        <taxon>Bacteria</taxon>
        <taxon>Pseudomonadati</taxon>
        <taxon>Pseudomonadota</taxon>
        <taxon>Hydrogenophilia</taxon>
        <taxon>Hydrogenophilales</taxon>
        <taxon>Hydrogenophilaceae</taxon>
        <taxon>Hydrogenophilus</taxon>
    </lineage>
</organism>
<evidence type="ECO:0000256" key="1">
    <source>
        <dbReference type="ARBA" id="ARBA00001946"/>
    </source>
</evidence>
<dbReference type="GO" id="GO:0004659">
    <property type="term" value="F:prenyltransferase activity"/>
    <property type="evidence" value="ECO:0007669"/>
    <property type="project" value="InterPro"/>
</dbReference>
<dbReference type="GO" id="GO:0005737">
    <property type="term" value="C:cytoplasm"/>
    <property type="evidence" value="ECO:0007669"/>
    <property type="project" value="UniProtKB-ARBA"/>
</dbReference>
<evidence type="ECO:0000256" key="5">
    <source>
        <dbReference type="ARBA" id="ARBA00022842"/>
    </source>
</evidence>
<dbReference type="CDD" id="cd00685">
    <property type="entry name" value="Trans_IPPS_HT"/>
    <property type="match status" value="1"/>
</dbReference>
<dbReference type="PROSITE" id="PS00444">
    <property type="entry name" value="POLYPRENYL_SYNTHASE_2"/>
    <property type="match status" value="1"/>
</dbReference>
<protein>
    <submittedName>
        <fullName evidence="8">Polyprenyl synthetase</fullName>
    </submittedName>
</protein>
<dbReference type="GO" id="GO:0046872">
    <property type="term" value="F:metal ion binding"/>
    <property type="evidence" value="ECO:0007669"/>
    <property type="project" value="UniProtKB-KW"/>
</dbReference>
<evidence type="ECO:0000256" key="2">
    <source>
        <dbReference type="ARBA" id="ARBA00006706"/>
    </source>
</evidence>
<dbReference type="InterPro" id="IPR033749">
    <property type="entry name" value="Polyprenyl_synt_CS"/>
</dbReference>
<keyword evidence="9" id="KW-1185">Reference proteome</keyword>
<dbReference type="PROSITE" id="PS00723">
    <property type="entry name" value="POLYPRENYL_SYNTHASE_1"/>
    <property type="match status" value="1"/>
</dbReference>
<reference evidence="8 9" key="1">
    <citation type="submission" date="2018-04" db="EMBL/GenBank/DDBJ databases">
        <title>Complete genome sequence of Hydrogenophilus thermoluteolus TH-1.</title>
        <authorList>
            <person name="Arai H."/>
        </authorList>
    </citation>
    <scope>NUCLEOTIDE SEQUENCE [LARGE SCALE GENOMIC DNA]</scope>
    <source>
        <strain evidence="8 9">TH-1</strain>
    </source>
</reference>
<dbReference type="FunFam" id="1.10.600.10:FF:000001">
    <property type="entry name" value="Geranylgeranyl diphosphate synthase"/>
    <property type="match status" value="1"/>
</dbReference>
<dbReference type="NCBIfam" id="NF045485">
    <property type="entry name" value="FPPsyn"/>
    <property type="match status" value="1"/>
</dbReference>
<evidence type="ECO:0000256" key="7">
    <source>
        <dbReference type="RuleBase" id="RU004466"/>
    </source>
</evidence>
<dbReference type="SFLD" id="SFLDS00005">
    <property type="entry name" value="Isoprenoid_Synthase_Type_I"/>
    <property type="match status" value="1"/>
</dbReference>
<dbReference type="Gene3D" id="1.10.600.10">
    <property type="entry name" value="Farnesyl Diphosphate Synthase"/>
    <property type="match status" value="1"/>
</dbReference>
<name>A0A2Z6DW51_HYDTE</name>
<keyword evidence="6" id="KW-0414">Isoprene biosynthesis</keyword>
<sequence length="300" mass="31583">MTATTSLFDPARFEAALEDALTASASLSPRLFAAMRHALLAPGKRLRPQLVFAAGALSQAPVEALTPFAVAVELIHTYSLIHDDLPAMDDDALRRGRPTVHVAFDEATAILAGDALQALAFETLAITPELTLEQRMRLVGLLAHAAGAGGMVGGQALDIEAERFPSTAAPESDALTALEQLHRGKTGALIEAAVIGGALCGPKVKRTLLETLAPLAAQLGLAFQIVDDLLDATSDAATLGKTPGKDARQGKQTFVTLLGERVARERLRTLQRQIDAAIATLGRDAAPLATVARQVIERDR</sequence>
<comment type="cofactor">
    <cofactor evidence="1">
        <name>Mg(2+)</name>
        <dbReference type="ChEBI" id="CHEBI:18420"/>
    </cofactor>
</comment>
<dbReference type="PANTHER" id="PTHR43281:SF1">
    <property type="entry name" value="FARNESYL DIPHOSPHATE SYNTHASE"/>
    <property type="match status" value="1"/>
</dbReference>
<dbReference type="SFLD" id="SFLDG01017">
    <property type="entry name" value="Polyprenyl_Transferase_Like"/>
    <property type="match status" value="1"/>
</dbReference>
<dbReference type="InterPro" id="IPR053378">
    <property type="entry name" value="Prenyl_diphosphate_synthase"/>
</dbReference>
<evidence type="ECO:0000313" key="9">
    <source>
        <dbReference type="Proteomes" id="UP000262004"/>
    </source>
</evidence>
<dbReference type="AlphaFoldDB" id="A0A2Z6DW51"/>
<dbReference type="EMBL" id="AP018558">
    <property type="protein sequence ID" value="BBD76588.1"/>
    <property type="molecule type" value="Genomic_DNA"/>
</dbReference>
<dbReference type="InterPro" id="IPR008949">
    <property type="entry name" value="Isoprenoid_synthase_dom_sf"/>
</dbReference>
<dbReference type="InterPro" id="IPR000092">
    <property type="entry name" value="Polyprenyl_synt"/>
</dbReference>
<dbReference type="Pfam" id="PF00348">
    <property type="entry name" value="polyprenyl_synt"/>
    <property type="match status" value="1"/>
</dbReference>
<keyword evidence="4" id="KW-0479">Metal-binding</keyword>
<accession>A0A2Z6DW51</accession>
<evidence type="ECO:0000256" key="6">
    <source>
        <dbReference type="ARBA" id="ARBA00023229"/>
    </source>
</evidence>
<evidence type="ECO:0000313" key="8">
    <source>
        <dbReference type="EMBL" id="BBD76588.1"/>
    </source>
</evidence>
<dbReference type="Proteomes" id="UP000262004">
    <property type="component" value="Chromosome"/>
</dbReference>
<comment type="similarity">
    <text evidence="2 7">Belongs to the FPP/GGPP synthase family.</text>
</comment>
<dbReference type="KEGG" id="htl:HPTL_0320"/>
<gene>
    <name evidence="8" type="ORF">HPTL_0320</name>
</gene>
<dbReference type="PANTHER" id="PTHR43281">
    <property type="entry name" value="FARNESYL DIPHOSPHATE SYNTHASE"/>
    <property type="match status" value="1"/>
</dbReference>
<evidence type="ECO:0000256" key="3">
    <source>
        <dbReference type="ARBA" id="ARBA00022679"/>
    </source>
</evidence>
<keyword evidence="3 7" id="KW-0808">Transferase</keyword>
<evidence type="ECO:0000256" key="4">
    <source>
        <dbReference type="ARBA" id="ARBA00022723"/>
    </source>
</evidence>
<dbReference type="GO" id="GO:0016114">
    <property type="term" value="P:terpenoid biosynthetic process"/>
    <property type="evidence" value="ECO:0007669"/>
    <property type="project" value="UniProtKB-ARBA"/>
</dbReference>
<dbReference type="SUPFAM" id="SSF48576">
    <property type="entry name" value="Terpenoid synthases"/>
    <property type="match status" value="1"/>
</dbReference>
<proteinExistence type="inferred from homology"/>
<keyword evidence="5" id="KW-0460">Magnesium</keyword>
<dbReference type="OrthoDB" id="5291094at2"/>